<accession>A0A0A0J762</accession>
<evidence type="ECO:0008006" key="3">
    <source>
        <dbReference type="Google" id="ProtNLM"/>
    </source>
</evidence>
<sequence length="134" mass="15045">MGLDNKTAARRVLEEVFPANDQEALRDLVSDQFVNHEAPEGTPPGLQGITMFMDILNRAFSDQHWEIHDVIAEGDKVVIRCTHSGVHTGEYFGLPASGRRFAYKQMHILRMADGKGAEHWAVRDDATLMRQLTA</sequence>
<comment type="caution">
    <text evidence="1">The sequence shown here is derived from an EMBL/GenBank/DDBJ whole genome shotgun (WGS) entry which is preliminary data.</text>
</comment>
<dbReference type="GO" id="GO:0030638">
    <property type="term" value="P:polyketide metabolic process"/>
    <property type="evidence" value="ECO:0007669"/>
    <property type="project" value="InterPro"/>
</dbReference>
<dbReference type="SUPFAM" id="SSF54427">
    <property type="entry name" value="NTF2-like"/>
    <property type="match status" value="1"/>
</dbReference>
<dbReference type="EMBL" id="AVPJ01000011">
    <property type="protein sequence ID" value="KGN31436.1"/>
    <property type="molecule type" value="Genomic_DNA"/>
</dbReference>
<dbReference type="Gene3D" id="3.10.450.50">
    <property type="match status" value="1"/>
</dbReference>
<name>A0A0A0J762_9MICO</name>
<keyword evidence="2" id="KW-1185">Reference proteome</keyword>
<dbReference type="Pfam" id="PF07366">
    <property type="entry name" value="SnoaL"/>
    <property type="match status" value="1"/>
</dbReference>
<dbReference type="Proteomes" id="UP000030002">
    <property type="component" value="Unassembled WGS sequence"/>
</dbReference>
<dbReference type="OrthoDB" id="9182871at2"/>
<proteinExistence type="predicted"/>
<dbReference type="InterPro" id="IPR009959">
    <property type="entry name" value="Cyclase_SnoaL-like"/>
</dbReference>
<evidence type="ECO:0000313" key="1">
    <source>
        <dbReference type="EMBL" id="KGN31436.1"/>
    </source>
</evidence>
<dbReference type="InterPro" id="IPR032710">
    <property type="entry name" value="NTF2-like_dom_sf"/>
</dbReference>
<protein>
    <recommendedName>
        <fullName evidence="3">Ester cyclase</fullName>
    </recommendedName>
</protein>
<dbReference type="RefSeq" id="WP_035917274.1">
    <property type="nucleotide sequence ID" value="NZ_AVPJ01000011.1"/>
</dbReference>
<dbReference type="AlphaFoldDB" id="A0A0A0J762"/>
<gene>
    <name evidence="1" type="ORF">N802_03475</name>
</gene>
<reference evidence="1 2" key="1">
    <citation type="submission" date="2013-08" db="EMBL/GenBank/DDBJ databases">
        <title>The genome sequence of Knoellia sinensis.</title>
        <authorList>
            <person name="Zhu W."/>
            <person name="Wang G."/>
        </authorList>
    </citation>
    <scope>NUCLEOTIDE SEQUENCE [LARGE SCALE GENOMIC DNA]</scope>
    <source>
        <strain evidence="1 2">KCTC 19936</strain>
    </source>
</reference>
<evidence type="ECO:0000313" key="2">
    <source>
        <dbReference type="Proteomes" id="UP000030002"/>
    </source>
</evidence>
<dbReference type="STRING" id="1385520.N802_03475"/>
<dbReference type="eggNOG" id="COG5485">
    <property type="taxonomic scope" value="Bacteria"/>
</dbReference>
<dbReference type="PANTHER" id="PTHR38436:SF1">
    <property type="entry name" value="ESTER CYCLASE"/>
    <property type="match status" value="1"/>
</dbReference>
<dbReference type="PANTHER" id="PTHR38436">
    <property type="entry name" value="POLYKETIDE CYCLASE SNOAL-LIKE DOMAIN"/>
    <property type="match status" value="1"/>
</dbReference>
<organism evidence="1 2">
    <name type="scientific">Knoellia sinensis KCTC 19936</name>
    <dbReference type="NCBI Taxonomy" id="1385520"/>
    <lineage>
        <taxon>Bacteria</taxon>
        <taxon>Bacillati</taxon>
        <taxon>Actinomycetota</taxon>
        <taxon>Actinomycetes</taxon>
        <taxon>Micrococcales</taxon>
        <taxon>Intrasporangiaceae</taxon>
        <taxon>Knoellia</taxon>
    </lineage>
</organism>